<protein>
    <submittedName>
        <fullName evidence="1">Predicted protein</fullName>
    </submittedName>
</protein>
<evidence type="ECO:0000313" key="1">
    <source>
        <dbReference type="EMBL" id="EFC47432.1"/>
    </source>
</evidence>
<organism evidence="2">
    <name type="scientific">Naegleria gruberi</name>
    <name type="common">Amoeba</name>
    <dbReference type="NCBI Taxonomy" id="5762"/>
    <lineage>
        <taxon>Eukaryota</taxon>
        <taxon>Discoba</taxon>
        <taxon>Heterolobosea</taxon>
        <taxon>Tetramitia</taxon>
        <taxon>Eutetramitia</taxon>
        <taxon>Vahlkampfiidae</taxon>
        <taxon>Naegleria</taxon>
    </lineage>
</organism>
<evidence type="ECO:0000313" key="2">
    <source>
        <dbReference type="Proteomes" id="UP000006671"/>
    </source>
</evidence>
<gene>
    <name evidence="1" type="ORF">NAEGRDRAFT_64403</name>
</gene>
<dbReference type="RefSeq" id="XP_002680176.1">
    <property type="nucleotide sequence ID" value="XM_002680130.1"/>
</dbReference>
<sequence length="306" mass="36450">MNLRKPFKLVSTTWEEEFNTNQTYYKMSVKISGIDSPLIVRWSTISSNFGLFEYNYSKLFYYYFAMEKDDLLNENEFFVKEMNSADFENLGKSNRAFLFKFNGKANPGSVYGKEYLVREILDYLVPTVNSYQMSPMNFIPYWCFLFDLIMYSNDYHKELYKHYPAMISHPSVYKFFYLKYQPRVVTITKSALNQFSTYKPGNETETKLFKSITENHVESINFESENREQLMTGIQGLYKIIVSRPSKFFPPLPLAKTIQYDEKEEFEIKASYLASVYKMCKYMDEHMDWYLGSKLRKSYQIDLSNK</sequence>
<dbReference type="EMBL" id="GG738854">
    <property type="protein sequence ID" value="EFC47432.1"/>
    <property type="molecule type" value="Genomic_DNA"/>
</dbReference>
<reference evidence="1 2" key="1">
    <citation type="journal article" date="2010" name="Cell">
        <title>The genome of Naegleria gruberi illuminates early eukaryotic versatility.</title>
        <authorList>
            <person name="Fritz-Laylin L.K."/>
            <person name="Prochnik S.E."/>
            <person name="Ginger M.L."/>
            <person name="Dacks J.B."/>
            <person name="Carpenter M.L."/>
            <person name="Field M.C."/>
            <person name="Kuo A."/>
            <person name="Paredez A."/>
            <person name="Chapman J."/>
            <person name="Pham J."/>
            <person name="Shu S."/>
            <person name="Neupane R."/>
            <person name="Cipriano M."/>
            <person name="Mancuso J."/>
            <person name="Tu H."/>
            <person name="Salamov A."/>
            <person name="Lindquist E."/>
            <person name="Shapiro H."/>
            <person name="Lucas S."/>
            <person name="Grigoriev I.V."/>
            <person name="Cande W.Z."/>
            <person name="Fulton C."/>
            <person name="Rokhsar D.S."/>
            <person name="Dawson S.C."/>
        </authorList>
    </citation>
    <scope>NUCLEOTIDE SEQUENCE [LARGE SCALE GENOMIC DNA]</scope>
    <source>
        <strain evidence="1 2">NEG-M</strain>
    </source>
</reference>
<dbReference type="Proteomes" id="UP000006671">
    <property type="component" value="Unassembled WGS sequence"/>
</dbReference>
<dbReference type="InParanoid" id="D2V6E1"/>
<accession>D2V6E1</accession>
<dbReference type="AlphaFoldDB" id="D2V6E1"/>
<keyword evidence="2" id="KW-1185">Reference proteome</keyword>
<name>D2V6E1_NAEGR</name>
<proteinExistence type="predicted"/>
<dbReference type="VEuPathDB" id="AmoebaDB:NAEGRDRAFT_64403"/>
<dbReference type="KEGG" id="ngr:NAEGRDRAFT_64403"/>
<dbReference type="GeneID" id="8861623"/>